<dbReference type="PROSITE" id="PS50943">
    <property type="entry name" value="HTH_CROC1"/>
    <property type="match status" value="1"/>
</dbReference>
<reference evidence="3" key="1">
    <citation type="submission" date="2016-09" db="EMBL/GenBank/DDBJ databases">
        <title>Whole genome sequencing of Salmonella enterica.</title>
        <authorList>
            <person name="Bell R."/>
        </authorList>
    </citation>
    <scope>NUCLEOTIDE SEQUENCE [LARGE SCALE GENOMIC DNA]</scope>
    <source>
        <strain evidence="3">CFSAN044978</strain>
    </source>
</reference>
<gene>
    <name evidence="3" type="ORF">A7T00_09610</name>
</gene>
<accession>A0A1S0ZJR3</accession>
<dbReference type="Pfam" id="PF01381">
    <property type="entry name" value="HTH_3"/>
    <property type="match status" value="1"/>
</dbReference>
<comment type="caution">
    <text evidence="3">The sequence shown here is derived from an EMBL/GenBank/DDBJ whole genome shotgun (WGS) entry which is preliminary data.</text>
</comment>
<feature type="domain" description="HTH cro/C1-type" evidence="2">
    <location>
        <begin position="12"/>
        <end position="55"/>
    </location>
</feature>
<dbReference type="EMBL" id="MLZC01000003">
    <property type="protein sequence ID" value="OHG67989.1"/>
    <property type="molecule type" value="Genomic_DNA"/>
</dbReference>
<dbReference type="SMART" id="SM00530">
    <property type="entry name" value="HTH_XRE"/>
    <property type="match status" value="1"/>
</dbReference>
<dbReference type="AlphaFoldDB" id="A0A1S0ZJR3"/>
<feature type="region of interest" description="Disordered" evidence="1">
    <location>
        <begin position="85"/>
        <end position="113"/>
    </location>
</feature>
<organism evidence="3">
    <name type="scientific">Salmonella enterica subsp. enterica serovar Saintpaul</name>
    <dbReference type="NCBI Taxonomy" id="90105"/>
    <lineage>
        <taxon>Bacteria</taxon>
        <taxon>Pseudomonadati</taxon>
        <taxon>Pseudomonadota</taxon>
        <taxon>Gammaproteobacteria</taxon>
        <taxon>Enterobacterales</taxon>
        <taxon>Enterobacteriaceae</taxon>
        <taxon>Salmonella</taxon>
    </lineage>
</organism>
<dbReference type="SUPFAM" id="SSF47413">
    <property type="entry name" value="lambda repressor-like DNA-binding domains"/>
    <property type="match status" value="1"/>
</dbReference>
<dbReference type="InterPro" id="IPR001387">
    <property type="entry name" value="Cro/C1-type_HTH"/>
</dbReference>
<dbReference type="GO" id="GO:0003677">
    <property type="term" value="F:DNA binding"/>
    <property type="evidence" value="ECO:0007669"/>
    <property type="project" value="InterPro"/>
</dbReference>
<dbReference type="InterPro" id="IPR010982">
    <property type="entry name" value="Lambda_DNA-bd_dom_sf"/>
</dbReference>
<evidence type="ECO:0000256" key="1">
    <source>
        <dbReference type="SAM" id="MobiDB-lite"/>
    </source>
</evidence>
<dbReference type="RefSeq" id="WP_070794184.1">
    <property type="nucleotide sequence ID" value="NZ_QWDP01000003.1"/>
</dbReference>
<dbReference type="CDD" id="cd00093">
    <property type="entry name" value="HTH_XRE"/>
    <property type="match status" value="1"/>
</dbReference>
<protein>
    <submittedName>
        <fullName evidence="3">Transcriptional regulator</fullName>
    </submittedName>
</protein>
<proteinExistence type="predicted"/>
<name>A0A1S0ZJR3_SALET</name>
<sequence length="113" mass="12536">MITLSIDFAQKLRAMRCAEKITQQKFSEITGIALGSIKQYETGHQPARADIAFRVLQCDVFEKYTMWLLHDKTFPQAGQISPALSLDGSVQSEGDQASTKTTPKSSRSRRNAG</sequence>
<dbReference type="Gene3D" id="1.10.260.40">
    <property type="entry name" value="lambda repressor-like DNA-binding domains"/>
    <property type="match status" value="1"/>
</dbReference>
<evidence type="ECO:0000313" key="3">
    <source>
        <dbReference type="EMBL" id="OHG67989.1"/>
    </source>
</evidence>
<feature type="compositionally biased region" description="Polar residues" evidence="1">
    <location>
        <begin position="88"/>
        <end position="97"/>
    </location>
</feature>
<evidence type="ECO:0000259" key="2">
    <source>
        <dbReference type="PROSITE" id="PS50943"/>
    </source>
</evidence>